<dbReference type="CDD" id="cd04647">
    <property type="entry name" value="LbH_MAT_like"/>
    <property type="match status" value="1"/>
</dbReference>
<gene>
    <name evidence="1" type="ORF">ACFFVK_20375</name>
</gene>
<dbReference type="PANTHER" id="PTHR23416">
    <property type="entry name" value="SIALIC ACID SYNTHASE-RELATED"/>
    <property type="match status" value="1"/>
</dbReference>
<dbReference type="Pfam" id="PF00132">
    <property type="entry name" value="Hexapep"/>
    <property type="match status" value="1"/>
</dbReference>
<dbReference type="GO" id="GO:0016746">
    <property type="term" value="F:acyltransferase activity"/>
    <property type="evidence" value="ECO:0007669"/>
    <property type="project" value="UniProtKB-KW"/>
</dbReference>
<dbReference type="InterPro" id="IPR051159">
    <property type="entry name" value="Hexapeptide_acetyltransf"/>
</dbReference>
<keyword evidence="2" id="KW-1185">Reference proteome</keyword>
<dbReference type="RefSeq" id="WP_278010768.1">
    <property type="nucleotide sequence ID" value="NZ_CP121112.1"/>
</dbReference>
<evidence type="ECO:0000313" key="2">
    <source>
        <dbReference type="Proteomes" id="UP001589562"/>
    </source>
</evidence>
<name>A0ABV5HGC9_9FLAO</name>
<evidence type="ECO:0000313" key="1">
    <source>
        <dbReference type="EMBL" id="MFB9110943.1"/>
    </source>
</evidence>
<dbReference type="SUPFAM" id="SSF51161">
    <property type="entry name" value="Trimeric LpxA-like enzymes"/>
    <property type="match status" value="1"/>
</dbReference>
<organism evidence="1 2">
    <name type="scientific">Flavobacterium gyeonganense</name>
    <dbReference type="NCBI Taxonomy" id="1310418"/>
    <lineage>
        <taxon>Bacteria</taxon>
        <taxon>Pseudomonadati</taxon>
        <taxon>Bacteroidota</taxon>
        <taxon>Flavobacteriia</taxon>
        <taxon>Flavobacteriales</taxon>
        <taxon>Flavobacteriaceae</taxon>
        <taxon>Flavobacterium</taxon>
    </lineage>
</organism>
<dbReference type="PROSITE" id="PS51257">
    <property type="entry name" value="PROKAR_LIPOPROTEIN"/>
    <property type="match status" value="1"/>
</dbReference>
<accession>A0ABV5HGC9</accession>
<dbReference type="Proteomes" id="UP001589562">
    <property type="component" value="Unassembled WGS sequence"/>
</dbReference>
<sequence>MVEKVKKNVTILLRILSSCNSFLLSCLKKNLQINSTKSIFYAKVINKGNLKITINSSRIIKSNIFSDGNNNTIEFAEGVRIHNCKFIIIGSNCTIKIKGNRIIKNSKFELLDSNTSVVVGNNTGFNNNRILVAGLGNKIEIGNECIFAENAELWASDTHSILDVETNKRLNPDRPIIIENNVWICNRVLVMKGVTIGENSVIASGSIVTKDIDRNAIAAGIPATVIKRNIKWDIQRM</sequence>
<dbReference type="EMBL" id="JBHMFE010000046">
    <property type="protein sequence ID" value="MFB9110943.1"/>
    <property type="molecule type" value="Genomic_DNA"/>
</dbReference>
<reference evidence="1 2" key="1">
    <citation type="submission" date="2024-09" db="EMBL/GenBank/DDBJ databases">
        <authorList>
            <person name="Sun Q."/>
            <person name="Mori K."/>
        </authorList>
    </citation>
    <scope>NUCLEOTIDE SEQUENCE [LARGE SCALE GENOMIC DNA]</scope>
    <source>
        <strain evidence="1 2">CECT 8365</strain>
    </source>
</reference>
<dbReference type="Gene3D" id="2.160.10.10">
    <property type="entry name" value="Hexapeptide repeat proteins"/>
    <property type="match status" value="1"/>
</dbReference>
<dbReference type="InterPro" id="IPR001451">
    <property type="entry name" value="Hexapep"/>
</dbReference>
<comment type="caution">
    <text evidence="1">The sequence shown here is derived from an EMBL/GenBank/DDBJ whole genome shotgun (WGS) entry which is preliminary data.</text>
</comment>
<keyword evidence="1" id="KW-0012">Acyltransferase</keyword>
<protein>
    <submittedName>
        <fullName evidence="1">Acyltransferase</fullName>
    </submittedName>
</protein>
<proteinExistence type="predicted"/>
<dbReference type="InterPro" id="IPR011004">
    <property type="entry name" value="Trimer_LpxA-like_sf"/>
</dbReference>
<keyword evidence="1" id="KW-0808">Transferase</keyword>